<evidence type="ECO:0000256" key="2">
    <source>
        <dbReference type="ARBA" id="ARBA00007776"/>
    </source>
</evidence>
<dbReference type="GO" id="GO:0008360">
    <property type="term" value="P:regulation of cell shape"/>
    <property type="evidence" value="ECO:0007669"/>
    <property type="project" value="UniProtKB-UniRule"/>
</dbReference>
<keyword evidence="11" id="KW-1185">Reference proteome</keyword>
<keyword evidence="7 8" id="KW-0472">Membrane</keyword>
<dbReference type="GO" id="GO:0005886">
    <property type="term" value="C:plasma membrane"/>
    <property type="evidence" value="ECO:0007669"/>
    <property type="project" value="UniProtKB-SubCell"/>
</dbReference>
<keyword evidence="5 8" id="KW-0133">Cell shape</keyword>
<feature type="transmembrane region" description="Helical" evidence="9">
    <location>
        <begin position="135"/>
        <end position="152"/>
    </location>
</feature>
<dbReference type="GeneID" id="300132460"/>
<feature type="transmembrane region" description="Helical" evidence="9">
    <location>
        <begin position="68"/>
        <end position="88"/>
    </location>
</feature>
<comment type="similarity">
    <text evidence="2 8">Belongs to the MreD family.</text>
</comment>
<evidence type="ECO:0000256" key="4">
    <source>
        <dbReference type="ARBA" id="ARBA00022692"/>
    </source>
</evidence>
<comment type="function">
    <text evidence="8">Involved in formation of the rod shape of the cell. May also contribute to regulation of formation of penicillin-binding proteins.</text>
</comment>
<dbReference type="EMBL" id="UGSP01000001">
    <property type="protein sequence ID" value="SUB23242.1"/>
    <property type="molecule type" value="Genomic_DNA"/>
</dbReference>
<dbReference type="Pfam" id="PF04093">
    <property type="entry name" value="MreD"/>
    <property type="match status" value="1"/>
</dbReference>
<evidence type="ECO:0000313" key="11">
    <source>
        <dbReference type="Proteomes" id="UP000255098"/>
    </source>
</evidence>
<keyword evidence="4 9" id="KW-0812">Transmembrane</keyword>
<keyword evidence="3 8" id="KW-1003">Cell membrane</keyword>
<feature type="transmembrane region" description="Helical" evidence="9">
    <location>
        <begin position="6"/>
        <end position="25"/>
    </location>
</feature>
<evidence type="ECO:0000256" key="5">
    <source>
        <dbReference type="ARBA" id="ARBA00022960"/>
    </source>
</evidence>
<evidence type="ECO:0000256" key="9">
    <source>
        <dbReference type="SAM" id="Phobius"/>
    </source>
</evidence>
<reference evidence="10 11" key="1">
    <citation type="submission" date="2018-06" db="EMBL/GenBank/DDBJ databases">
        <authorList>
            <consortium name="Pathogen Informatics"/>
            <person name="Doyle S."/>
        </authorList>
    </citation>
    <scope>NUCLEOTIDE SEQUENCE [LARGE SCALE GENOMIC DNA]</scope>
    <source>
        <strain evidence="11">NCTC 11297</strain>
    </source>
</reference>
<dbReference type="InterPro" id="IPR026034">
    <property type="entry name" value="MreD_proteobac"/>
</dbReference>
<evidence type="ECO:0000256" key="8">
    <source>
        <dbReference type="PIRNR" id="PIRNR018472"/>
    </source>
</evidence>
<dbReference type="PANTHER" id="PTHR37484:SF1">
    <property type="entry name" value="ROD SHAPE-DETERMINING PROTEIN MRED"/>
    <property type="match status" value="1"/>
</dbReference>
<comment type="subcellular location">
    <subcellularLocation>
        <location evidence="8">Cell inner membrane</location>
    </subcellularLocation>
    <subcellularLocation>
        <location evidence="1">Cell membrane</location>
        <topology evidence="1">Multi-pass membrane protein</topology>
    </subcellularLocation>
</comment>
<evidence type="ECO:0000256" key="7">
    <source>
        <dbReference type="ARBA" id="ARBA00023136"/>
    </source>
</evidence>
<proteinExistence type="inferred from homology"/>
<evidence type="ECO:0000256" key="6">
    <source>
        <dbReference type="ARBA" id="ARBA00022989"/>
    </source>
</evidence>
<dbReference type="NCBIfam" id="TIGR03426">
    <property type="entry name" value="shape_MreD"/>
    <property type="match status" value="1"/>
</dbReference>
<evidence type="ECO:0000256" key="3">
    <source>
        <dbReference type="ARBA" id="ARBA00022475"/>
    </source>
</evidence>
<gene>
    <name evidence="10" type="primary">mreD</name>
    <name evidence="10" type="ORF">NCTC11297_00234</name>
</gene>
<dbReference type="AlphaFoldDB" id="A0A379APB9"/>
<name>A0A379APB9_AVIAV</name>
<accession>A0A379APB9</accession>
<keyword evidence="8" id="KW-0997">Cell inner membrane</keyword>
<feature type="transmembrane region" description="Helical" evidence="9">
    <location>
        <begin position="100"/>
        <end position="123"/>
    </location>
</feature>
<dbReference type="RefSeq" id="WP_115248679.1">
    <property type="nucleotide sequence ID" value="NZ_JBMMEK010000027.1"/>
</dbReference>
<protein>
    <recommendedName>
        <fullName evidence="8">Rod shape-determining protein MreD</fullName>
    </recommendedName>
</protein>
<feature type="transmembrane region" description="Helical" evidence="9">
    <location>
        <begin position="37"/>
        <end position="62"/>
    </location>
</feature>
<organism evidence="10 11">
    <name type="scientific">Avibacterium avium</name>
    <name type="common">Pasteurella avium</name>
    <dbReference type="NCBI Taxonomy" id="751"/>
    <lineage>
        <taxon>Bacteria</taxon>
        <taxon>Pseudomonadati</taxon>
        <taxon>Pseudomonadota</taxon>
        <taxon>Gammaproteobacteria</taxon>
        <taxon>Pasteurellales</taxon>
        <taxon>Pasteurellaceae</taxon>
        <taxon>Avibacterium</taxon>
    </lineage>
</organism>
<dbReference type="Proteomes" id="UP000255098">
    <property type="component" value="Unassembled WGS sequence"/>
</dbReference>
<dbReference type="InterPro" id="IPR007227">
    <property type="entry name" value="Cell_shape_determining_MreD"/>
</dbReference>
<keyword evidence="6 9" id="KW-1133">Transmembrane helix</keyword>
<dbReference type="PANTHER" id="PTHR37484">
    <property type="entry name" value="ROD SHAPE-DETERMINING PROTEIN MRED"/>
    <property type="match status" value="1"/>
</dbReference>
<dbReference type="PIRSF" id="PIRSF018472">
    <property type="entry name" value="MreD_proteobac"/>
    <property type="match status" value="1"/>
</dbReference>
<sequence length="162" mass="18281">MQGRLILQIFSVLLICLIAMVLEIIPWPASLYNFKPAWIILVLTYWVLALPSKVNVGTAFVLGVAWDLVLGSVLGVHALVLSIYAYLLAKNHIMIRNLSLWMQGVVVILSVIAIRIGIFIIELFLHSADFNWQEAFGAIVSGILWPWMFLLLRRITRQLGIV</sequence>
<evidence type="ECO:0000256" key="1">
    <source>
        <dbReference type="ARBA" id="ARBA00004651"/>
    </source>
</evidence>
<evidence type="ECO:0000313" key="10">
    <source>
        <dbReference type="EMBL" id="SUB23242.1"/>
    </source>
</evidence>